<gene>
    <name evidence="3" type="ORF">ZRA01_23770</name>
</gene>
<dbReference type="OrthoDB" id="9804079at2"/>
<comment type="caution">
    <text evidence="3">The sequence shown here is derived from an EMBL/GenBank/DDBJ whole genome shotgun (WGS) entry which is preliminary data.</text>
</comment>
<sequence>MTHPFLAHYPYRPDSYDELIGDKDVRPHWQAFVDHIEETGTDTLRARSAQLERGIQQNGVTYNVYADPRGAGRPWSLDLLPLILPADEWRGIATAIAQRARLLDTLLGDLYGPQTTLEKGLLPTELVYGHKGFLWPCQGIRPAGGHYLHLYAADLARSPDGRWWVIADRTQAPSGAGYALENRLLVSRAFPDLFRDMQVHTLAGFFRGLQRALAAQAPGDGEPPLTVLLTPGPFNETYFEHVYLARYLGFPLVEGQDLTVRDDTVFLKTVSGLKRVHAILRRLDDDFCDPVELRADSALGVPGLLGAVRAGKVLVANALGSGLLESAALPGFLPGICRHLLGEELAMPSVATWWCGEAPARAEVLDNLRNLVLKPTFPGRSSEVLFGDRLAEDQLDALAARIEAHPTEFVAQELVKLSRAPVWAGGHRRKLRPRAMGLRVYAAITPEGYSVLPGGLARVAGVDNTRILTLQKGGSSKDTWVLSDGPVSTFSLRKAVIGVDDLIGETGTLSSRLAENLFWFGRYSERCDAVARLARLALTRLSEGRRTERAGALAVMLELAAGAGLIDEEAVEGPVVKAELDLFRAVLDRRADHGLAANLQRLSWCATQAREHLSLDHWHALKRLSAEIEACRDRASDVSALLEFLDEALTTFVSLSGFAMDTMTRDMGWRLHIIGRRLERLDNLAGTLARFLRRYTGLDSPLNRELAIEALLELCDSVITYRTRYRAQPELLPAIHLLTMDEANPHALAFQLRMAGNYLSRFEKSGSPLGLAELEQAFAGLQVFPWKRLEASTPEADRHAACVLLATRLEALADAGRQLSDRLAMRFFSHVGGNRQATFAA</sequence>
<dbReference type="Gene3D" id="3.30.1490.270">
    <property type="match status" value="1"/>
</dbReference>
<dbReference type="EMBL" id="BJNV01000040">
    <property type="protein sequence ID" value="GEC96304.1"/>
    <property type="molecule type" value="Genomic_DNA"/>
</dbReference>
<dbReference type="InterPro" id="IPR025841">
    <property type="entry name" value="CP_ATPgrasp_2"/>
</dbReference>
<protein>
    <submittedName>
        <fullName evidence="3">Uncharacterized protein</fullName>
    </submittedName>
</protein>
<organism evidence="3 4">
    <name type="scientific">Zoogloea ramigera</name>
    <dbReference type="NCBI Taxonomy" id="350"/>
    <lineage>
        <taxon>Bacteria</taxon>
        <taxon>Pseudomonadati</taxon>
        <taxon>Pseudomonadota</taxon>
        <taxon>Betaproteobacteria</taxon>
        <taxon>Rhodocyclales</taxon>
        <taxon>Zoogloeaceae</taxon>
        <taxon>Zoogloea</taxon>
    </lineage>
</organism>
<evidence type="ECO:0000313" key="3">
    <source>
        <dbReference type="EMBL" id="GEC96304.1"/>
    </source>
</evidence>
<evidence type="ECO:0000313" key="4">
    <source>
        <dbReference type="Proteomes" id="UP000318422"/>
    </source>
</evidence>
<evidence type="ECO:0000259" key="2">
    <source>
        <dbReference type="Pfam" id="PF14403"/>
    </source>
</evidence>
<feature type="domain" description="DUF403" evidence="1">
    <location>
        <begin position="509"/>
        <end position="828"/>
    </location>
</feature>
<accession>A0A4Y4CXT4</accession>
<name>A0A4Y4CXT4_ZOORA</name>
<evidence type="ECO:0000259" key="1">
    <source>
        <dbReference type="Pfam" id="PF04168"/>
    </source>
</evidence>
<dbReference type="Gene3D" id="3.40.50.11290">
    <property type="match status" value="1"/>
</dbReference>
<feature type="domain" description="Circularly permuted ATP-grasp type 2" evidence="2">
    <location>
        <begin position="81"/>
        <end position="460"/>
    </location>
</feature>
<dbReference type="Proteomes" id="UP000318422">
    <property type="component" value="Unassembled WGS sequence"/>
</dbReference>
<dbReference type="InterPro" id="IPR007296">
    <property type="entry name" value="DUF403"/>
</dbReference>
<keyword evidence="4" id="KW-1185">Reference proteome</keyword>
<dbReference type="AlphaFoldDB" id="A0A4Y4CXT4"/>
<dbReference type="PANTHER" id="PTHR34595:SF2">
    <property type="entry name" value="BLR2978 PROTEIN"/>
    <property type="match status" value="1"/>
</dbReference>
<dbReference type="RefSeq" id="WP_141352480.1">
    <property type="nucleotide sequence ID" value="NZ_BJNV01000040.1"/>
</dbReference>
<dbReference type="SUPFAM" id="SSF56059">
    <property type="entry name" value="Glutathione synthetase ATP-binding domain-like"/>
    <property type="match status" value="1"/>
</dbReference>
<reference evidence="3 4" key="1">
    <citation type="submission" date="2019-06" db="EMBL/GenBank/DDBJ databases">
        <title>Whole genome shotgun sequence of Zoogloea ramigera NBRC 15342.</title>
        <authorList>
            <person name="Hosoyama A."/>
            <person name="Uohara A."/>
            <person name="Ohji S."/>
            <person name="Ichikawa N."/>
        </authorList>
    </citation>
    <scope>NUCLEOTIDE SEQUENCE [LARGE SCALE GENOMIC DNA]</scope>
    <source>
        <strain evidence="3 4">NBRC 15342</strain>
    </source>
</reference>
<dbReference type="PANTHER" id="PTHR34595">
    <property type="entry name" value="BLR5612 PROTEIN"/>
    <property type="match status" value="1"/>
</dbReference>
<dbReference type="InterPro" id="IPR051680">
    <property type="entry name" value="ATP-dep_Glu-Cys_Ligase-2"/>
</dbReference>
<dbReference type="Pfam" id="PF04168">
    <property type="entry name" value="Alpha-E"/>
    <property type="match status" value="1"/>
</dbReference>
<dbReference type="Pfam" id="PF14403">
    <property type="entry name" value="CP_ATPgrasp_2"/>
    <property type="match status" value="1"/>
</dbReference>
<proteinExistence type="predicted"/>